<proteinExistence type="predicted"/>
<evidence type="ECO:0000313" key="2">
    <source>
        <dbReference type="Proteomes" id="UP001221898"/>
    </source>
</evidence>
<dbReference type="Proteomes" id="UP001221898">
    <property type="component" value="Unassembled WGS sequence"/>
</dbReference>
<sequence length="108" mass="11663">MFPSPQVAPPLHVSCFPTLTADWPPSFIPVEWIGVRVCGGNIMMVSDMSPGFGAPRRGSNRSRSTLLSSLHHYGLSKGGQLVVESLVQLLHLLLPLHQAPAELVALKL</sequence>
<comment type="caution">
    <text evidence="1">The sequence shown here is derived from an EMBL/GenBank/DDBJ whole genome shotgun (WGS) entry which is preliminary data.</text>
</comment>
<accession>A0AAD7WBT5</accession>
<dbReference type="AlphaFoldDB" id="A0AAD7WBT5"/>
<reference evidence="1" key="1">
    <citation type="journal article" date="2023" name="Science">
        <title>Genome structures resolve the early diversification of teleost fishes.</title>
        <authorList>
            <person name="Parey E."/>
            <person name="Louis A."/>
            <person name="Montfort J."/>
            <person name="Bouchez O."/>
            <person name="Roques C."/>
            <person name="Iampietro C."/>
            <person name="Lluch J."/>
            <person name="Castinel A."/>
            <person name="Donnadieu C."/>
            <person name="Desvignes T."/>
            <person name="Floi Bucao C."/>
            <person name="Jouanno E."/>
            <person name="Wen M."/>
            <person name="Mejri S."/>
            <person name="Dirks R."/>
            <person name="Jansen H."/>
            <person name="Henkel C."/>
            <person name="Chen W.J."/>
            <person name="Zahm M."/>
            <person name="Cabau C."/>
            <person name="Klopp C."/>
            <person name="Thompson A.W."/>
            <person name="Robinson-Rechavi M."/>
            <person name="Braasch I."/>
            <person name="Lecointre G."/>
            <person name="Bobe J."/>
            <person name="Postlethwait J.H."/>
            <person name="Berthelot C."/>
            <person name="Roest Crollius H."/>
            <person name="Guiguen Y."/>
        </authorList>
    </citation>
    <scope>NUCLEOTIDE SEQUENCE</scope>
    <source>
        <strain evidence="1">NC1722</strain>
    </source>
</reference>
<keyword evidence="2" id="KW-1185">Reference proteome</keyword>
<dbReference type="EMBL" id="JAINUG010000173">
    <property type="protein sequence ID" value="KAJ8390164.1"/>
    <property type="molecule type" value="Genomic_DNA"/>
</dbReference>
<gene>
    <name evidence="1" type="ORF">AAFF_G00110380</name>
</gene>
<organism evidence="1 2">
    <name type="scientific">Aldrovandia affinis</name>
    <dbReference type="NCBI Taxonomy" id="143900"/>
    <lineage>
        <taxon>Eukaryota</taxon>
        <taxon>Metazoa</taxon>
        <taxon>Chordata</taxon>
        <taxon>Craniata</taxon>
        <taxon>Vertebrata</taxon>
        <taxon>Euteleostomi</taxon>
        <taxon>Actinopterygii</taxon>
        <taxon>Neopterygii</taxon>
        <taxon>Teleostei</taxon>
        <taxon>Notacanthiformes</taxon>
        <taxon>Halosauridae</taxon>
        <taxon>Aldrovandia</taxon>
    </lineage>
</organism>
<protein>
    <submittedName>
        <fullName evidence="1">Uncharacterized protein</fullName>
    </submittedName>
</protein>
<name>A0AAD7WBT5_9TELE</name>
<evidence type="ECO:0000313" key="1">
    <source>
        <dbReference type="EMBL" id="KAJ8390164.1"/>
    </source>
</evidence>